<proteinExistence type="predicted"/>
<dbReference type="Proteomes" id="UP000309454">
    <property type="component" value="Unassembled WGS sequence"/>
</dbReference>
<gene>
    <name evidence="2" type="ORF">E5982_01130</name>
    <name evidence="1" type="ORF">FHR31_000327</name>
</gene>
<dbReference type="RefSeq" id="WP_123184616.1">
    <property type="nucleotide sequence ID" value="NZ_CANPEU010000001.1"/>
</dbReference>
<evidence type="ECO:0000313" key="1">
    <source>
        <dbReference type="EMBL" id="MBB3170547.1"/>
    </source>
</evidence>
<dbReference type="GeneID" id="93355927"/>
<reference evidence="1 4" key="2">
    <citation type="submission" date="2020-08" db="EMBL/GenBank/DDBJ databases">
        <title>Sequencing the genomes of 1000 actinobacteria strains.</title>
        <authorList>
            <person name="Klenk H.-P."/>
        </authorList>
    </citation>
    <scope>NUCLEOTIDE SEQUENCE [LARGE SCALE GENOMIC DNA]</scope>
    <source>
        <strain evidence="1 4">DSM 22242</strain>
    </source>
</reference>
<dbReference type="EMBL" id="JACHYA010000001">
    <property type="protein sequence ID" value="MBB3170547.1"/>
    <property type="molecule type" value="Genomic_DNA"/>
</dbReference>
<protein>
    <submittedName>
        <fullName evidence="1">Uncharacterized protein</fullName>
    </submittedName>
</protein>
<name>A0A3N0ACR1_9ACTN</name>
<evidence type="ECO:0000313" key="3">
    <source>
        <dbReference type="Proteomes" id="UP000309454"/>
    </source>
</evidence>
<comment type="caution">
    <text evidence="1">The sequence shown here is derived from an EMBL/GenBank/DDBJ whole genome shotgun (WGS) entry which is preliminary data.</text>
</comment>
<dbReference type="Proteomes" id="UP000530850">
    <property type="component" value="Unassembled WGS sequence"/>
</dbReference>
<dbReference type="AlphaFoldDB" id="A0A3N0ACR1"/>
<sequence length="127" mass="14217">MIKKVLIAFVALLLAAAAYLGVSWFALAPVYDEIIETTTLAPRATLEKQSAIEYFRPFKLGEEGSLHAKEDLIRKSSLVWPGGGSMKIGFYRVVFDDGMVRKNYDIVEVICVFEDGRFKVEKVIAQP</sequence>
<dbReference type="EMBL" id="SSTM01000001">
    <property type="protein sequence ID" value="TJW12238.1"/>
    <property type="molecule type" value="Genomic_DNA"/>
</dbReference>
<evidence type="ECO:0000313" key="2">
    <source>
        <dbReference type="EMBL" id="TJW12238.1"/>
    </source>
</evidence>
<evidence type="ECO:0000313" key="4">
    <source>
        <dbReference type="Proteomes" id="UP000530850"/>
    </source>
</evidence>
<organism evidence="1 4">
    <name type="scientific">Parvibacter caecicola</name>
    <dbReference type="NCBI Taxonomy" id="747645"/>
    <lineage>
        <taxon>Bacteria</taxon>
        <taxon>Bacillati</taxon>
        <taxon>Actinomycetota</taxon>
        <taxon>Coriobacteriia</taxon>
        <taxon>Coriobacteriales</taxon>
        <taxon>Coriobacteriaceae</taxon>
        <taxon>Parvibacter</taxon>
    </lineage>
</organism>
<accession>A0A3N0ACR1</accession>
<reference evidence="2 3" key="1">
    <citation type="submission" date="2019-04" db="EMBL/GenBank/DDBJ databases">
        <title>Microbes associate with the intestines of laboratory mice.</title>
        <authorList>
            <person name="Navarre W."/>
            <person name="Wong E."/>
            <person name="Huang K.C."/>
            <person name="Tropini C."/>
            <person name="Ng K."/>
            <person name="Yu B."/>
        </authorList>
    </citation>
    <scope>NUCLEOTIDE SEQUENCE [LARGE SCALE GENOMIC DNA]</scope>
    <source>
        <strain evidence="2 3">NM48_B13</strain>
    </source>
</reference>
<keyword evidence="3" id="KW-1185">Reference proteome</keyword>